<name>A0A7W6G7D5_9SPHN</name>
<dbReference type="SMART" id="SM01217">
    <property type="entry name" value="Fn3_like"/>
    <property type="match status" value="1"/>
</dbReference>
<keyword evidence="4 5" id="KW-0326">Glycosidase</keyword>
<dbReference type="InterPro" id="IPR036962">
    <property type="entry name" value="Glyco_hydro_3_N_sf"/>
</dbReference>
<keyword evidence="3" id="KW-0119">Carbohydrate metabolism</keyword>
<gene>
    <name evidence="8" type="ORF">GGR38_003022</name>
</gene>
<dbReference type="InterPro" id="IPR002772">
    <property type="entry name" value="Glyco_hydro_3_C"/>
</dbReference>
<dbReference type="InterPro" id="IPR001764">
    <property type="entry name" value="Glyco_hydro_3_N"/>
</dbReference>
<reference evidence="8 9" key="1">
    <citation type="submission" date="2020-08" db="EMBL/GenBank/DDBJ databases">
        <title>Genomic Encyclopedia of Type Strains, Phase IV (KMG-IV): sequencing the most valuable type-strain genomes for metagenomic binning, comparative biology and taxonomic classification.</title>
        <authorList>
            <person name="Goeker M."/>
        </authorList>
    </citation>
    <scope>NUCLEOTIDE SEQUENCE [LARGE SCALE GENOMIC DNA]</scope>
    <source>
        <strain evidence="8 9">DSM 27057</strain>
    </source>
</reference>
<keyword evidence="2 5" id="KW-0378">Hydrolase</keyword>
<evidence type="ECO:0000256" key="2">
    <source>
        <dbReference type="ARBA" id="ARBA00022801"/>
    </source>
</evidence>
<dbReference type="PROSITE" id="PS00775">
    <property type="entry name" value="GLYCOSYL_HYDROL_F3"/>
    <property type="match status" value="1"/>
</dbReference>
<dbReference type="AlphaFoldDB" id="A0A7W6G7D5"/>
<dbReference type="PRINTS" id="PR00133">
    <property type="entry name" value="GLHYDRLASE3"/>
</dbReference>
<dbReference type="GO" id="GO:0008422">
    <property type="term" value="F:beta-glucosidase activity"/>
    <property type="evidence" value="ECO:0007669"/>
    <property type="project" value="UniProtKB-EC"/>
</dbReference>
<dbReference type="Gene3D" id="2.60.40.10">
    <property type="entry name" value="Immunoglobulins"/>
    <property type="match status" value="1"/>
</dbReference>
<sequence length="738" mass="77751">MSTPKVWTSLSVMAVAMASQPAAAQAPNAQDVAKADARAAATVKAMKTEEKTILTHGIMPMDLGIGTTKIPADAVPGAGYVAGIDRLGVPALKESDASLGVSYVMGLRKDGATALPSGVLQAATWNPDVLYRGGAMIGGEARAKGFNVLLAGGVNLMRDPRNGRTFEYLSEDPLLSGMLVGAAIRGIQSNHIISTIKHFALNGQETGRKYVDIKISEAAAKESDLLAFKIGIEQGQPLSVMCAYNRVGGQNACSNDFLLNKVLKKDWGWKGFVMSDWGAVPGVEAAINGLDQQSGEQLDKGVFFTDQLAAKAKADPKWAARVDDMNRRVLTAIYAAGVDKFPAQKGGKIDFAANAKVAEDAAKQGIVLLKNEGGLLPLMKTAKSIAVIGGFADGGVLSGGGSSQVQGEGGPAVTIPIMGDGVWAGLIGQNYHRSSPLKAIKAQAPDAKVTFRDGRYITDAVEKAKQSEVAVIFATQYTTEGLDVPDLHLPNGQDELIAAVAAANPNTVVVLENGGPVAMPWLGKVKAVVEAWYPGARGGEAIASVLFGDTNPGGRLPITFPASTDQLPRPKLDGSDWVEPNFAGDPTSGSDQLHADYDIEGSDVGYRWFARKGQKALFPFGYGLSYTTFQTGGLALKGLTATFTVKNTGARDGDEVAQLYLATRNGEVKQRLVGFARVSLKAGESKPVTLTIDPRLLADWKDGQWVTPKGAYGFALGRDAEHLGEKVNITLPAKSWKE</sequence>
<dbReference type="Gene3D" id="3.20.20.300">
    <property type="entry name" value="Glycoside hydrolase, family 3, N-terminal domain"/>
    <property type="match status" value="1"/>
</dbReference>
<organism evidence="8 9">
    <name type="scientific">Novosphingobium sediminicola</name>
    <dbReference type="NCBI Taxonomy" id="563162"/>
    <lineage>
        <taxon>Bacteria</taxon>
        <taxon>Pseudomonadati</taxon>
        <taxon>Pseudomonadota</taxon>
        <taxon>Alphaproteobacteria</taxon>
        <taxon>Sphingomonadales</taxon>
        <taxon>Sphingomonadaceae</taxon>
        <taxon>Novosphingobium</taxon>
    </lineage>
</organism>
<evidence type="ECO:0000256" key="6">
    <source>
        <dbReference type="SAM" id="SignalP"/>
    </source>
</evidence>
<dbReference type="InterPro" id="IPR050288">
    <property type="entry name" value="Cellulose_deg_GH3"/>
</dbReference>
<dbReference type="InterPro" id="IPR013783">
    <property type="entry name" value="Ig-like_fold"/>
</dbReference>
<dbReference type="InterPro" id="IPR017853">
    <property type="entry name" value="GH"/>
</dbReference>
<accession>A0A7W6G7D5</accession>
<protein>
    <submittedName>
        <fullName evidence="8">Beta-glucosidase</fullName>
        <ecNumber evidence="8">3.2.1.21</ecNumber>
    </submittedName>
</protein>
<dbReference type="EMBL" id="JACIDX010000011">
    <property type="protein sequence ID" value="MBB3956065.1"/>
    <property type="molecule type" value="Genomic_DNA"/>
</dbReference>
<dbReference type="PANTHER" id="PTHR42715:SF10">
    <property type="entry name" value="BETA-GLUCOSIDASE"/>
    <property type="match status" value="1"/>
</dbReference>
<feature type="chain" id="PRO_5031160641" evidence="6">
    <location>
        <begin position="25"/>
        <end position="738"/>
    </location>
</feature>
<dbReference type="PANTHER" id="PTHR42715">
    <property type="entry name" value="BETA-GLUCOSIDASE"/>
    <property type="match status" value="1"/>
</dbReference>
<feature type="signal peptide" evidence="6">
    <location>
        <begin position="1"/>
        <end position="24"/>
    </location>
</feature>
<evidence type="ECO:0000313" key="8">
    <source>
        <dbReference type="EMBL" id="MBB3956065.1"/>
    </source>
</evidence>
<evidence type="ECO:0000256" key="5">
    <source>
        <dbReference type="RuleBase" id="RU361161"/>
    </source>
</evidence>
<dbReference type="GO" id="GO:0005975">
    <property type="term" value="P:carbohydrate metabolic process"/>
    <property type="evidence" value="ECO:0007669"/>
    <property type="project" value="InterPro"/>
</dbReference>
<evidence type="ECO:0000256" key="1">
    <source>
        <dbReference type="ARBA" id="ARBA00005336"/>
    </source>
</evidence>
<keyword evidence="6" id="KW-0732">Signal</keyword>
<comment type="caution">
    <text evidence="8">The sequence shown here is derived from an EMBL/GenBank/DDBJ whole genome shotgun (WGS) entry which is preliminary data.</text>
</comment>
<comment type="similarity">
    <text evidence="1 5">Belongs to the glycosyl hydrolase 3 family.</text>
</comment>
<evidence type="ECO:0000256" key="3">
    <source>
        <dbReference type="ARBA" id="ARBA00023277"/>
    </source>
</evidence>
<feature type="domain" description="Fibronectin type III-like" evidence="7">
    <location>
        <begin position="655"/>
        <end position="720"/>
    </location>
</feature>
<dbReference type="RefSeq" id="WP_183626908.1">
    <property type="nucleotide sequence ID" value="NZ_JACIDX010000011.1"/>
</dbReference>
<dbReference type="Proteomes" id="UP000548867">
    <property type="component" value="Unassembled WGS sequence"/>
</dbReference>
<dbReference type="SUPFAM" id="SSF52279">
    <property type="entry name" value="Beta-D-glucan exohydrolase, C-terminal domain"/>
    <property type="match status" value="1"/>
</dbReference>
<dbReference type="Pfam" id="PF01915">
    <property type="entry name" value="Glyco_hydro_3_C"/>
    <property type="match status" value="1"/>
</dbReference>
<evidence type="ECO:0000259" key="7">
    <source>
        <dbReference type="SMART" id="SM01217"/>
    </source>
</evidence>
<dbReference type="Pfam" id="PF14310">
    <property type="entry name" value="Fn3-like"/>
    <property type="match status" value="1"/>
</dbReference>
<dbReference type="SUPFAM" id="SSF51445">
    <property type="entry name" value="(Trans)glycosidases"/>
    <property type="match status" value="1"/>
</dbReference>
<evidence type="ECO:0000256" key="4">
    <source>
        <dbReference type="ARBA" id="ARBA00023295"/>
    </source>
</evidence>
<proteinExistence type="inferred from homology"/>
<dbReference type="InterPro" id="IPR026891">
    <property type="entry name" value="Fn3-like"/>
</dbReference>
<dbReference type="EC" id="3.2.1.21" evidence="8"/>
<dbReference type="Gene3D" id="3.40.50.1700">
    <property type="entry name" value="Glycoside hydrolase family 3 C-terminal domain"/>
    <property type="match status" value="1"/>
</dbReference>
<dbReference type="InterPro" id="IPR036881">
    <property type="entry name" value="Glyco_hydro_3_C_sf"/>
</dbReference>
<keyword evidence="9" id="KW-1185">Reference proteome</keyword>
<evidence type="ECO:0000313" key="9">
    <source>
        <dbReference type="Proteomes" id="UP000548867"/>
    </source>
</evidence>
<dbReference type="Pfam" id="PF00933">
    <property type="entry name" value="Glyco_hydro_3"/>
    <property type="match status" value="1"/>
</dbReference>
<dbReference type="InterPro" id="IPR019800">
    <property type="entry name" value="Glyco_hydro_3_AS"/>
</dbReference>